<feature type="compositionally biased region" description="Basic residues" evidence="3">
    <location>
        <begin position="109"/>
        <end position="119"/>
    </location>
</feature>
<dbReference type="EMBL" id="CP097509">
    <property type="protein sequence ID" value="URE14480.1"/>
    <property type="molecule type" value="Genomic_DNA"/>
</dbReference>
<dbReference type="Pfam" id="PF20235">
    <property type="entry name" value="PIR2-like_helical"/>
    <property type="match status" value="1"/>
</dbReference>
<organism evidence="5 6">
    <name type="scientific">Musa troglodytarum</name>
    <name type="common">fe'i banana</name>
    <dbReference type="NCBI Taxonomy" id="320322"/>
    <lineage>
        <taxon>Eukaryota</taxon>
        <taxon>Viridiplantae</taxon>
        <taxon>Streptophyta</taxon>
        <taxon>Embryophyta</taxon>
        <taxon>Tracheophyta</taxon>
        <taxon>Spermatophyta</taxon>
        <taxon>Magnoliopsida</taxon>
        <taxon>Liliopsida</taxon>
        <taxon>Zingiberales</taxon>
        <taxon>Musaceae</taxon>
        <taxon>Musa</taxon>
    </lineage>
</organism>
<dbReference type="Proteomes" id="UP001055439">
    <property type="component" value="Chromosome 7"/>
</dbReference>
<feature type="region of interest" description="Disordered" evidence="3">
    <location>
        <begin position="32"/>
        <end position="160"/>
    </location>
</feature>
<sequence length="797" mass="87514">MWSIVHHPSSDHLSKSRWLTFVRPIIHRQSFSCNDPTALQPDRKPSAGRLRLSSPPAPSRPHLDSRPTLIDVSSRHPPQSSRTQSLPDPNTDRAPPSLMGSNARDKSVRGGRKARRAPKHAPESAASVPAPSFPAHPAAPSADPDPHHCSASANPNPIPGGYDDNGGWGCCTEEQLEELLLKNLDFFYREALARVVSMGYDEEAALRAVLCNGRCYGSSDVVSNIVQNAVVHLTAPPPPPPRAAHQDPSAVAAVPGNGFADLRHLQEYSLAEMVCLLLQVRPNLTRGDAMWCLLMSDLHVGRASTIEIPVPSAATYPSTASTLAPVAAPTTAGGAIGEFTPAVNLCKFHAATVTAAASVSNGNAADPIQPSMKPAPRRPASTFPTASGFRPFIKPPARPAASDLASDDEQLKEYIASARDRVEHGSLDTGVVNSVLKALEGMSLEDNGIEDPKKEMILDVIRQIRDLESQVKERQEWAQQKALQAARKLSNDLTELKVLRMEREENQRLKNGKQALEDTTMKRLSEMENALKKVSGQVDRANAVVRQLETENAEIRAEIEASKLSASESERTCTEVARREKKCLKKLVAWEKQREKMLGEISSEKKKIVQMQQQLDEVRAATKEYEMKWKQEIKAKEQAIALAEEERQAKEAAKVNASRRHEALRRKIEIDYQRHKDDIQRLEEELARLQATAGSTLVITPPANSLRTTNADVKAPKETNVKAPTGFSKPQDSSNKLNRCRACMICKKDEVSVVFLPCSHQVVCASCNEDHEKKGKGSCPCCNVRIEERIRVYGASS</sequence>
<reference evidence="5" key="1">
    <citation type="submission" date="2022-05" db="EMBL/GenBank/DDBJ databases">
        <title>The Musa troglodytarum L. genome provides insights into the mechanism of non-climacteric behaviour and enrichment of carotenoids.</title>
        <authorList>
            <person name="Wang J."/>
        </authorList>
    </citation>
    <scope>NUCLEOTIDE SEQUENCE</scope>
    <source>
        <tissue evidence="5">Leaf</tissue>
    </source>
</reference>
<accession>A0A9E7KG48</accession>
<protein>
    <submittedName>
        <fullName evidence="5">RING</fullName>
    </submittedName>
</protein>
<evidence type="ECO:0000256" key="2">
    <source>
        <dbReference type="SAM" id="Coils"/>
    </source>
</evidence>
<keyword evidence="6" id="KW-1185">Reference proteome</keyword>
<dbReference type="Gene3D" id="3.30.40.10">
    <property type="entry name" value="Zinc/RING finger domain, C3HC4 (zinc finger)"/>
    <property type="match status" value="1"/>
</dbReference>
<dbReference type="InterPro" id="IPR001841">
    <property type="entry name" value="Znf_RING"/>
</dbReference>
<proteinExistence type="predicted"/>
<keyword evidence="2" id="KW-0175">Coiled coil</keyword>
<feature type="compositionally biased region" description="Low complexity" evidence="3">
    <location>
        <begin position="123"/>
        <end position="142"/>
    </location>
</feature>
<keyword evidence="1" id="KW-0479">Metal-binding</keyword>
<feature type="compositionally biased region" description="Polar residues" evidence="3">
    <location>
        <begin position="76"/>
        <end position="88"/>
    </location>
</feature>
<name>A0A9E7KG48_9LILI</name>
<dbReference type="InterPro" id="IPR046527">
    <property type="entry name" value="PIR2-like_helical"/>
</dbReference>
<evidence type="ECO:0000256" key="3">
    <source>
        <dbReference type="SAM" id="MobiDB-lite"/>
    </source>
</evidence>
<dbReference type="SUPFAM" id="SSF57850">
    <property type="entry name" value="RING/U-box"/>
    <property type="match status" value="1"/>
</dbReference>
<feature type="domain" description="RING-type" evidence="4">
    <location>
        <begin position="743"/>
        <end position="783"/>
    </location>
</feature>
<evidence type="ECO:0000313" key="5">
    <source>
        <dbReference type="EMBL" id="URE14480.1"/>
    </source>
</evidence>
<dbReference type="CDD" id="cd23128">
    <property type="entry name" value="RING-HC_MIP1-like"/>
    <property type="match status" value="1"/>
</dbReference>
<dbReference type="GO" id="GO:0008270">
    <property type="term" value="F:zinc ion binding"/>
    <property type="evidence" value="ECO:0007669"/>
    <property type="project" value="UniProtKB-KW"/>
</dbReference>
<dbReference type="InterPro" id="IPR013083">
    <property type="entry name" value="Znf_RING/FYVE/PHD"/>
</dbReference>
<evidence type="ECO:0000313" key="6">
    <source>
        <dbReference type="Proteomes" id="UP001055439"/>
    </source>
</evidence>
<dbReference type="InterPro" id="IPR046934">
    <property type="entry name" value="PIR2-like"/>
</dbReference>
<keyword evidence="1" id="KW-0863">Zinc-finger</keyword>
<feature type="region of interest" description="Disordered" evidence="3">
    <location>
        <begin position="366"/>
        <end position="392"/>
    </location>
</feature>
<dbReference type="Pfam" id="PF13920">
    <property type="entry name" value="zf-C3HC4_3"/>
    <property type="match status" value="1"/>
</dbReference>
<evidence type="ECO:0000256" key="1">
    <source>
        <dbReference type="PROSITE-ProRule" id="PRU00175"/>
    </source>
</evidence>
<gene>
    <name evidence="5" type="ORF">MUK42_10538</name>
</gene>
<dbReference type="PANTHER" id="PTHR46405">
    <property type="entry name" value="OS05G0141500 PROTEIN"/>
    <property type="match status" value="1"/>
</dbReference>
<dbReference type="PROSITE" id="PS50089">
    <property type="entry name" value="ZF_RING_2"/>
    <property type="match status" value="1"/>
</dbReference>
<dbReference type="PANTHER" id="PTHR46405:SF3">
    <property type="entry name" value="RING_U-BOX SUPERFAMILY PROTEIN"/>
    <property type="match status" value="1"/>
</dbReference>
<evidence type="ECO:0000259" key="4">
    <source>
        <dbReference type="PROSITE" id="PS50089"/>
    </source>
</evidence>
<feature type="coiled-coil region" evidence="2">
    <location>
        <begin position="594"/>
        <end position="692"/>
    </location>
</feature>
<feature type="coiled-coil region" evidence="2">
    <location>
        <begin position="499"/>
        <end position="565"/>
    </location>
</feature>
<keyword evidence="1" id="KW-0862">Zinc</keyword>
<dbReference type="OrthoDB" id="1711136at2759"/>
<dbReference type="AlphaFoldDB" id="A0A9E7KG48"/>